<dbReference type="Proteomes" id="UP001596087">
    <property type="component" value="Unassembled WGS sequence"/>
</dbReference>
<keyword evidence="1" id="KW-1133">Transmembrane helix</keyword>
<feature type="transmembrane region" description="Helical" evidence="1">
    <location>
        <begin position="53"/>
        <end position="73"/>
    </location>
</feature>
<keyword evidence="4" id="KW-1185">Reference proteome</keyword>
<sequence>MRHRSSPRAVRRDDPALDTRRLVVFFAGLVITYLGVIAVARPDWSQGEDALKPIAVGIMFAPTVGALAAVLLAQGRIVLGRPNRWLLAAFVPVLVIFVATLLVGVSGGVDLHLGNALPALLLTPVFAVVGSLTAVGEELGWRGFLWPLLRRRSTFWVSSAFLFVVWWAYHAPLVFLGVYGSLGGLPAFTLAVAGFVLFVGVLTDRSASVWPSVLTHGAWNAMVIKHFSATGSDGSHETFTGSSSLLGEFGWIAALCMLACGLAAARWHLQHPMTTHEAAITTTTSSATTEA</sequence>
<dbReference type="InterPro" id="IPR042150">
    <property type="entry name" value="MmRce1-like"/>
</dbReference>
<dbReference type="Pfam" id="PF02517">
    <property type="entry name" value="Rce1-like"/>
    <property type="match status" value="1"/>
</dbReference>
<gene>
    <name evidence="3" type="ORF">ACFPGP_19330</name>
</gene>
<feature type="domain" description="CAAX prenyl protease 2/Lysostaphin resistance protein A-like" evidence="2">
    <location>
        <begin position="122"/>
        <end position="222"/>
    </location>
</feature>
<feature type="transmembrane region" description="Helical" evidence="1">
    <location>
        <begin position="85"/>
        <end position="104"/>
    </location>
</feature>
<dbReference type="EC" id="3.4.-.-" evidence="3"/>
<keyword evidence="1" id="KW-0812">Transmembrane</keyword>
<reference evidence="4" key="1">
    <citation type="journal article" date="2019" name="Int. J. Syst. Evol. Microbiol.">
        <title>The Global Catalogue of Microorganisms (GCM) 10K type strain sequencing project: providing services to taxonomists for standard genome sequencing and annotation.</title>
        <authorList>
            <consortium name="The Broad Institute Genomics Platform"/>
            <consortium name="The Broad Institute Genome Sequencing Center for Infectious Disease"/>
            <person name="Wu L."/>
            <person name="Ma J."/>
        </authorList>
    </citation>
    <scope>NUCLEOTIDE SEQUENCE [LARGE SCALE GENOMIC DNA]</scope>
    <source>
        <strain evidence="4">DFY41</strain>
    </source>
</reference>
<keyword evidence="1" id="KW-0472">Membrane</keyword>
<evidence type="ECO:0000259" key="2">
    <source>
        <dbReference type="Pfam" id="PF02517"/>
    </source>
</evidence>
<evidence type="ECO:0000313" key="3">
    <source>
        <dbReference type="EMBL" id="MFC5178843.1"/>
    </source>
</evidence>
<accession>A0ABW0BNS1</accession>
<feature type="transmembrane region" description="Helical" evidence="1">
    <location>
        <begin position="21"/>
        <end position="41"/>
    </location>
</feature>
<keyword evidence="3" id="KW-0378">Hydrolase</keyword>
<evidence type="ECO:0000256" key="1">
    <source>
        <dbReference type="SAM" id="Phobius"/>
    </source>
</evidence>
<name>A0ABW0BNS1_9ACTN</name>
<dbReference type="GO" id="GO:0016787">
    <property type="term" value="F:hydrolase activity"/>
    <property type="evidence" value="ECO:0007669"/>
    <property type="project" value="UniProtKB-KW"/>
</dbReference>
<protein>
    <submittedName>
        <fullName evidence="3">CPBP family intramembrane glutamic endopeptidase</fullName>
        <ecNumber evidence="3">3.4.-.-</ecNumber>
    </submittedName>
</protein>
<dbReference type="EMBL" id="JBHSKD010000027">
    <property type="protein sequence ID" value="MFC5178843.1"/>
    <property type="molecule type" value="Genomic_DNA"/>
</dbReference>
<comment type="caution">
    <text evidence="3">The sequence shown here is derived from an EMBL/GenBank/DDBJ whole genome shotgun (WGS) entry which is preliminary data.</text>
</comment>
<dbReference type="PANTHER" id="PTHR35797">
    <property type="entry name" value="PROTEASE-RELATED"/>
    <property type="match status" value="1"/>
</dbReference>
<dbReference type="InterPro" id="IPR003675">
    <property type="entry name" value="Rce1/LyrA-like_dom"/>
</dbReference>
<feature type="transmembrane region" description="Helical" evidence="1">
    <location>
        <begin position="249"/>
        <end position="269"/>
    </location>
</feature>
<proteinExistence type="predicted"/>
<dbReference type="PANTHER" id="PTHR35797:SF1">
    <property type="entry name" value="PROTEASE"/>
    <property type="match status" value="1"/>
</dbReference>
<feature type="transmembrane region" description="Helical" evidence="1">
    <location>
        <begin position="185"/>
        <end position="202"/>
    </location>
</feature>
<dbReference type="RefSeq" id="WP_378592583.1">
    <property type="nucleotide sequence ID" value="NZ_JBHSKD010000027.1"/>
</dbReference>
<feature type="transmembrane region" description="Helical" evidence="1">
    <location>
        <begin position="116"/>
        <end position="135"/>
    </location>
</feature>
<feature type="transmembrane region" description="Helical" evidence="1">
    <location>
        <begin position="155"/>
        <end position="179"/>
    </location>
</feature>
<evidence type="ECO:0000313" key="4">
    <source>
        <dbReference type="Proteomes" id="UP001596087"/>
    </source>
</evidence>
<organism evidence="3 4">
    <name type="scientific">Nocardioides taihuensis</name>
    <dbReference type="NCBI Taxonomy" id="1835606"/>
    <lineage>
        <taxon>Bacteria</taxon>
        <taxon>Bacillati</taxon>
        <taxon>Actinomycetota</taxon>
        <taxon>Actinomycetes</taxon>
        <taxon>Propionibacteriales</taxon>
        <taxon>Nocardioidaceae</taxon>
        <taxon>Nocardioides</taxon>
    </lineage>
</organism>